<evidence type="ECO:0000313" key="2">
    <source>
        <dbReference type="Proteomes" id="UP000676194"/>
    </source>
</evidence>
<dbReference type="RefSeq" id="WP_213493815.1">
    <property type="nucleotide sequence ID" value="NZ_CP074694.1"/>
</dbReference>
<organism evidence="1 2">
    <name type="scientific">Telmatocola sphagniphila</name>
    <dbReference type="NCBI Taxonomy" id="1123043"/>
    <lineage>
        <taxon>Bacteria</taxon>
        <taxon>Pseudomonadati</taxon>
        <taxon>Planctomycetota</taxon>
        <taxon>Planctomycetia</taxon>
        <taxon>Gemmatales</taxon>
        <taxon>Gemmataceae</taxon>
    </lineage>
</organism>
<name>A0A8E6EVX4_9BACT</name>
<sequence>MATRATWKPHVKHGTLTKQSDLPDSVYAFPAKRKEPLTDASHVRNALARFNQVKDVSDQERAQAFANIKKAARHFGVEITEAQWQELDGSASEKKSPKK</sequence>
<keyword evidence="2" id="KW-1185">Reference proteome</keyword>
<dbReference type="EMBL" id="CP074694">
    <property type="protein sequence ID" value="QVL29933.1"/>
    <property type="molecule type" value="Genomic_DNA"/>
</dbReference>
<dbReference type="Proteomes" id="UP000676194">
    <property type="component" value="Chromosome"/>
</dbReference>
<dbReference type="InterPro" id="IPR046489">
    <property type="entry name" value="DUF6582"/>
</dbReference>
<gene>
    <name evidence="1" type="ORF">KIH39_13750</name>
</gene>
<evidence type="ECO:0000313" key="1">
    <source>
        <dbReference type="EMBL" id="QVL29933.1"/>
    </source>
</evidence>
<protein>
    <submittedName>
        <fullName evidence="1">Uncharacterized protein</fullName>
    </submittedName>
</protein>
<dbReference type="Pfam" id="PF20223">
    <property type="entry name" value="DUF6582"/>
    <property type="match status" value="1"/>
</dbReference>
<reference evidence="1" key="1">
    <citation type="submission" date="2021-05" db="EMBL/GenBank/DDBJ databases">
        <title>Complete genome sequence of the cellulolytic planctomycete Telmatocola sphagniphila SP2T and characterization of the first cellulase from planctomycetes.</title>
        <authorList>
            <person name="Rakitin A.L."/>
            <person name="Beletsky A.V."/>
            <person name="Naumoff D.G."/>
            <person name="Kulichevskaya I.S."/>
            <person name="Mardanov A.V."/>
            <person name="Ravin N.V."/>
            <person name="Dedysh S.N."/>
        </authorList>
    </citation>
    <scope>NUCLEOTIDE SEQUENCE</scope>
    <source>
        <strain evidence="1">SP2T</strain>
    </source>
</reference>
<proteinExistence type="predicted"/>
<accession>A0A8E6EVX4</accession>
<dbReference type="AlphaFoldDB" id="A0A8E6EVX4"/>
<dbReference type="KEGG" id="tsph:KIH39_13750"/>